<evidence type="ECO:0000313" key="14">
    <source>
        <dbReference type="Proteomes" id="UP000238308"/>
    </source>
</evidence>
<dbReference type="AlphaFoldDB" id="A0A2T0XGQ9"/>
<keyword evidence="8" id="KW-0067">ATP-binding</keyword>
<keyword evidence="7 13" id="KW-0418">Kinase</keyword>
<sequence>MNRLLRLAMVVGIVSGFALFGLLAWSTGNASRVAQYQTLLLWLNGALALALFIWVVALTANLLGQLRRGQFGARLTARFALAFALIGVLPGALIYTLSVQFMSRSIESWFNVRVDTALESGLALGRAAIDAQLAELDSRARAMMPELTTTSDSDMASVITRLREANGLNDVMVFSSTGRLIAFSTDKLGTLLPPMPPPSVLNQLRLTRGYSAAAMDESAAGPVEAALQLRVIVPLGSQDRGDVSLGVTADARWLQLIQPLSDKIARNAAEVQAGNLDYQELALSRRSLRNLYGITLTLALLLAVFAAIAVALYLSKKLVSPLLALASGTHAVSVGDYRPLPEPTTRDEVAQLTRSFNAMTKQLDDARRLVETNRNQLERSNVYLESVLANLSAGVLVFDEQFRVTTFNQGAQTILAVDLRASPGRPLETIDGLLEFSGRIRQAFAEHSAVGSERTHWQEQFELTIEATGKRDSEHTVTVLARGTHLRVDNRNNGYMVVFDDISEVISANRTVAWGEVARRLAHEIKNPLTPIQLSAERLAMKLTHKLEPADAQLLERATTTIVNQVTSLKHMVDDFKEYARKPTSAMLPIDLNELVDEVLTLYGWDPDEASPADVNMPWHLEVSLAPNLPLIEGDSTQLRQVIHNLLANARDALADMPEAGAMMVATQVAEAQPQDGPPQQSVRLTVMDSGPGFPAHVLQRVFEPYVTTKAQGTGLGLAIVRKIVEEHGGRIDVSNRRDGGARVSILFTRLATRVELDK</sequence>
<gene>
    <name evidence="13" type="ORF">BCM14_1855</name>
</gene>
<feature type="domain" description="Histidine kinase" evidence="11">
    <location>
        <begin position="520"/>
        <end position="752"/>
    </location>
</feature>
<dbReference type="PANTHER" id="PTHR43065:SF10">
    <property type="entry name" value="PEROXIDE STRESS-ACTIVATED HISTIDINE KINASE MAK3"/>
    <property type="match status" value="1"/>
</dbReference>
<dbReference type="InterPro" id="IPR017232">
    <property type="entry name" value="NtrY"/>
</dbReference>
<dbReference type="SMART" id="SM00304">
    <property type="entry name" value="HAMP"/>
    <property type="match status" value="1"/>
</dbReference>
<dbReference type="SMART" id="SM00387">
    <property type="entry name" value="HATPase_c"/>
    <property type="match status" value="1"/>
</dbReference>
<dbReference type="SUPFAM" id="SSF158472">
    <property type="entry name" value="HAMP domain-like"/>
    <property type="match status" value="1"/>
</dbReference>
<feature type="transmembrane region" description="Helical" evidence="10">
    <location>
        <begin position="7"/>
        <end position="27"/>
    </location>
</feature>
<evidence type="ECO:0000259" key="11">
    <source>
        <dbReference type="PROSITE" id="PS50109"/>
    </source>
</evidence>
<accession>A0A2T0XGQ9</accession>
<evidence type="ECO:0000256" key="4">
    <source>
        <dbReference type="ARBA" id="ARBA00022553"/>
    </source>
</evidence>
<comment type="subcellular location">
    <subcellularLocation>
        <location evidence="2">Membrane</location>
    </subcellularLocation>
</comment>
<evidence type="ECO:0000256" key="7">
    <source>
        <dbReference type="ARBA" id="ARBA00022777"/>
    </source>
</evidence>
<dbReference type="InterPro" id="IPR004358">
    <property type="entry name" value="Sig_transdc_His_kin-like_C"/>
</dbReference>
<keyword evidence="14" id="KW-1185">Reference proteome</keyword>
<evidence type="ECO:0000256" key="6">
    <source>
        <dbReference type="ARBA" id="ARBA00022741"/>
    </source>
</evidence>
<feature type="domain" description="HAMP" evidence="12">
    <location>
        <begin position="316"/>
        <end position="368"/>
    </location>
</feature>
<dbReference type="Gene3D" id="3.30.565.10">
    <property type="entry name" value="Histidine kinase-like ATPase, C-terminal domain"/>
    <property type="match status" value="1"/>
</dbReference>
<dbReference type="CDD" id="cd00082">
    <property type="entry name" value="HisKA"/>
    <property type="match status" value="1"/>
</dbReference>
<dbReference type="Gene3D" id="3.30.450.20">
    <property type="entry name" value="PAS domain"/>
    <property type="match status" value="1"/>
</dbReference>
<dbReference type="Pfam" id="PF00512">
    <property type="entry name" value="HisKA"/>
    <property type="match status" value="1"/>
</dbReference>
<dbReference type="InterPro" id="IPR003661">
    <property type="entry name" value="HisK_dim/P_dom"/>
</dbReference>
<dbReference type="Proteomes" id="UP000238308">
    <property type="component" value="Unassembled WGS sequence"/>
</dbReference>
<evidence type="ECO:0000256" key="9">
    <source>
        <dbReference type="ARBA" id="ARBA00023012"/>
    </source>
</evidence>
<dbReference type="InterPro" id="IPR000014">
    <property type="entry name" value="PAS"/>
</dbReference>
<dbReference type="InterPro" id="IPR005467">
    <property type="entry name" value="His_kinase_dom"/>
</dbReference>
<feature type="transmembrane region" description="Helical" evidence="10">
    <location>
        <begin position="291"/>
        <end position="314"/>
    </location>
</feature>
<dbReference type="PIRSF" id="PIRSF037532">
    <property type="entry name" value="STHK_NtrY"/>
    <property type="match status" value="1"/>
</dbReference>
<dbReference type="Pfam" id="PF00672">
    <property type="entry name" value="HAMP"/>
    <property type="match status" value="1"/>
</dbReference>
<proteinExistence type="predicted"/>
<keyword evidence="10" id="KW-0812">Transmembrane</keyword>
<dbReference type="InterPro" id="IPR003660">
    <property type="entry name" value="HAMP_dom"/>
</dbReference>
<organism evidence="13 14">
    <name type="scientific">Jezberella montanilacus</name>
    <dbReference type="NCBI Taxonomy" id="323426"/>
    <lineage>
        <taxon>Bacteria</taxon>
        <taxon>Pseudomonadati</taxon>
        <taxon>Pseudomonadota</taxon>
        <taxon>Betaproteobacteria</taxon>
        <taxon>Burkholderiales</taxon>
        <taxon>Alcaligenaceae</taxon>
        <taxon>Jezberella</taxon>
    </lineage>
</organism>
<keyword evidence="5" id="KW-0808">Transferase</keyword>
<dbReference type="CDD" id="cd06225">
    <property type="entry name" value="HAMP"/>
    <property type="match status" value="1"/>
</dbReference>
<dbReference type="RefSeq" id="WP_106227691.1">
    <property type="nucleotide sequence ID" value="NZ_PVTV01000013.1"/>
</dbReference>
<dbReference type="EMBL" id="PVTV01000013">
    <property type="protein sequence ID" value="PRY98138.1"/>
    <property type="molecule type" value="Genomic_DNA"/>
</dbReference>
<dbReference type="GO" id="GO:0005524">
    <property type="term" value="F:ATP binding"/>
    <property type="evidence" value="ECO:0007669"/>
    <property type="project" value="UniProtKB-KW"/>
</dbReference>
<keyword evidence="10" id="KW-1133">Transmembrane helix</keyword>
<keyword evidence="10" id="KW-0472">Membrane</keyword>
<evidence type="ECO:0000256" key="5">
    <source>
        <dbReference type="ARBA" id="ARBA00022679"/>
    </source>
</evidence>
<evidence type="ECO:0000313" key="13">
    <source>
        <dbReference type="EMBL" id="PRY98138.1"/>
    </source>
</evidence>
<dbReference type="InterPro" id="IPR036097">
    <property type="entry name" value="HisK_dim/P_sf"/>
</dbReference>
<reference evidence="13 14" key="1">
    <citation type="submission" date="2018-03" db="EMBL/GenBank/DDBJ databases">
        <title>Genomic Encyclopedia of Type Strains, Phase III (KMG-III): the genomes of soil and plant-associated and newly described type strains.</title>
        <authorList>
            <person name="Whitman W."/>
        </authorList>
    </citation>
    <scope>NUCLEOTIDE SEQUENCE [LARGE SCALE GENOMIC DNA]</scope>
    <source>
        <strain evidence="13 14">MWH-P2sevCIIIb</strain>
    </source>
</reference>
<keyword evidence="9" id="KW-0902">Two-component regulatory system</keyword>
<evidence type="ECO:0000259" key="12">
    <source>
        <dbReference type="PROSITE" id="PS50885"/>
    </source>
</evidence>
<dbReference type="InterPro" id="IPR036890">
    <property type="entry name" value="HATPase_C_sf"/>
</dbReference>
<dbReference type="SMART" id="SM00388">
    <property type="entry name" value="HisKA"/>
    <property type="match status" value="1"/>
</dbReference>
<dbReference type="Pfam" id="PF13188">
    <property type="entry name" value="PAS_8"/>
    <property type="match status" value="1"/>
</dbReference>
<dbReference type="GO" id="GO:0016020">
    <property type="term" value="C:membrane"/>
    <property type="evidence" value="ECO:0007669"/>
    <property type="project" value="UniProtKB-SubCell"/>
</dbReference>
<evidence type="ECO:0000256" key="2">
    <source>
        <dbReference type="ARBA" id="ARBA00004370"/>
    </source>
</evidence>
<keyword evidence="4" id="KW-0597">Phosphoprotein</keyword>
<comment type="catalytic activity">
    <reaction evidence="1">
        <text>ATP + protein L-histidine = ADP + protein N-phospho-L-histidine.</text>
        <dbReference type="EC" id="2.7.13.3"/>
    </reaction>
</comment>
<dbReference type="OrthoDB" id="9815750at2"/>
<name>A0A2T0XGQ9_9BURK</name>
<evidence type="ECO:0000256" key="3">
    <source>
        <dbReference type="ARBA" id="ARBA00012438"/>
    </source>
</evidence>
<dbReference type="GO" id="GO:0000155">
    <property type="term" value="F:phosphorelay sensor kinase activity"/>
    <property type="evidence" value="ECO:0007669"/>
    <property type="project" value="InterPro"/>
</dbReference>
<evidence type="ECO:0000256" key="1">
    <source>
        <dbReference type="ARBA" id="ARBA00000085"/>
    </source>
</evidence>
<dbReference type="PRINTS" id="PR00344">
    <property type="entry name" value="BCTRLSENSOR"/>
</dbReference>
<dbReference type="PROSITE" id="PS50109">
    <property type="entry name" value="HIS_KIN"/>
    <property type="match status" value="1"/>
</dbReference>
<dbReference type="PROSITE" id="PS50885">
    <property type="entry name" value="HAMP"/>
    <property type="match status" value="1"/>
</dbReference>
<dbReference type="SUPFAM" id="SSF55874">
    <property type="entry name" value="ATPase domain of HSP90 chaperone/DNA topoisomerase II/histidine kinase"/>
    <property type="match status" value="1"/>
</dbReference>
<feature type="transmembrane region" description="Helical" evidence="10">
    <location>
        <begin position="75"/>
        <end position="97"/>
    </location>
</feature>
<dbReference type="EC" id="2.7.13.3" evidence="3"/>
<dbReference type="PANTHER" id="PTHR43065">
    <property type="entry name" value="SENSOR HISTIDINE KINASE"/>
    <property type="match status" value="1"/>
</dbReference>
<dbReference type="Gene3D" id="1.10.287.130">
    <property type="match status" value="1"/>
</dbReference>
<comment type="caution">
    <text evidence="13">The sequence shown here is derived from an EMBL/GenBank/DDBJ whole genome shotgun (WGS) entry which is preliminary data.</text>
</comment>
<dbReference type="SUPFAM" id="SSF47384">
    <property type="entry name" value="Homodimeric domain of signal transducing histidine kinase"/>
    <property type="match status" value="1"/>
</dbReference>
<keyword evidence="6" id="KW-0547">Nucleotide-binding</keyword>
<protein>
    <recommendedName>
        <fullName evidence="3">histidine kinase</fullName>
        <ecNumber evidence="3">2.7.13.3</ecNumber>
    </recommendedName>
</protein>
<dbReference type="InterPro" id="IPR035965">
    <property type="entry name" value="PAS-like_dom_sf"/>
</dbReference>
<dbReference type="SUPFAM" id="SSF55785">
    <property type="entry name" value="PYP-like sensor domain (PAS domain)"/>
    <property type="match status" value="1"/>
</dbReference>
<dbReference type="Pfam" id="PF02518">
    <property type="entry name" value="HATPase_c"/>
    <property type="match status" value="1"/>
</dbReference>
<evidence type="ECO:0000256" key="10">
    <source>
        <dbReference type="SAM" id="Phobius"/>
    </source>
</evidence>
<dbReference type="Gene3D" id="6.10.340.10">
    <property type="match status" value="1"/>
</dbReference>
<evidence type="ECO:0000256" key="8">
    <source>
        <dbReference type="ARBA" id="ARBA00022840"/>
    </source>
</evidence>
<dbReference type="InterPro" id="IPR003594">
    <property type="entry name" value="HATPase_dom"/>
</dbReference>
<feature type="transmembrane region" description="Helical" evidence="10">
    <location>
        <begin position="39"/>
        <end position="63"/>
    </location>
</feature>